<sequence length="13" mass="1307">MESGGIIATCTPQ</sequence>
<organism evidence="1">
    <name type="scientific">Arundo donax</name>
    <name type="common">Giant reed</name>
    <name type="synonym">Donax arundinaceus</name>
    <dbReference type="NCBI Taxonomy" id="35708"/>
    <lineage>
        <taxon>Eukaryota</taxon>
        <taxon>Viridiplantae</taxon>
        <taxon>Streptophyta</taxon>
        <taxon>Embryophyta</taxon>
        <taxon>Tracheophyta</taxon>
        <taxon>Spermatophyta</taxon>
        <taxon>Magnoliopsida</taxon>
        <taxon>Liliopsida</taxon>
        <taxon>Poales</taxon>
        <taxon>Poaceae</taxon>
        <taxon>PACMAD clade</taxon>
        <taxon>Arundinoideae</taxon>
        <taxon>Arundineae</taxon>
        <taxon>Arundo</taxon>
    </lineage>
</organism>
<reference evidence="1" key="1">
    <citation type="submission" date="2014-09" db="EMBL/GenBank/DDBJ databases">
        <authorList>
            <person name="Magalhaes I.L.F."/>
            <person name="Oliveira U."/>
            <person name="Santos F.R."/>
            <person name="Vidigal T.H.D.A."/>
            <person name="Brescovit A.D."/>
            <person name="Santos A.J."/>
        </authorList>
    </citation>
    <scope>NUCLEOTIDE SEQUENCE</scope>
    <source>
        <tissue evidence="1">Shoot tissue taken approximately 20 cm above the soil surface</tissue>
    </source>
</reference>
<reference evidence="1" key="2">
    <citation type="journal article" date="2015" name="Data Brief">
        <title>Shoot transcriptome of the giant reed, Arundo donax.</title>
        <authorList>
            <person name="Barrero R.A."/>
            <person name="Guerrero F.D."/>
            <person name="Moolhuijzen P."/>
            <person name="Goolsby J.A."/>
            <person name="Tidwell J."/>
            <person name="Bellgard S.E."/>
            <person name="Bellgard M.I."/>
        </authorList>
    </citation>
    <scope>NUCLEOTIDE SEQUENCE</scope>
    <source>
        <tissue evidence="1">Shoot tissue taken approximately 20 cm above the soil surface</tissue>
    </source>
</reference>
<evidence type="ECO:0000313" key="1">
    <source>
        <dbReference type="EMBL" id="JAE08940.1"/>
    </source>
</evidence>
<proteinExistence type="predicted"/>
<name>A0A0A9F7A6_ARUDO</name>
<protein>
    <submittedName>
        <fullName evidence="1">Uncharacterized protein</fullName>
    </submittedName>
</protein>
<dbReference type="EMBL" id="GBRH01188956">
    <property type="protein sequence ID" value="JAE08940.1"/>
    <property type="molecule type" value="Transcribed_RNA"/>
</dbReference>
<accession>A0A0A9F7A6</accession>